<accession>A0A858C1K1</accession>
<keyword evidence="2" id="KW-1185">Reference proteome</keyword>
<dbReference type="KEGG" id="abut:Ami103574_14490"/>
<gene>
    <name evidence="1" type="ORF">Ami103574_14490</name>
</gene>
<dbReference type="AlphaFoldDB" id="A0A858C1K1"/>
<dbReference type="RefSeq" id="WP_163067664.1">
    <property type="nucleotide sequence ID" value="NZ_CP048649.1"/>
</dbReference>
<evidence type="ECO:0008006" key="3">
    <source>
        <dbReference type="Google" id="ProtNLM"/>
    </source>
</evidence>
<dbReference type="EMBL" id="CP048649">
    <property type="protein sequence ID" value="QIB70426.1"/>
    <property type="molecule type" value="Genomic_DNA"/>
</dbReference>
<sequence>MDNLFKVQQIQQQRIRHLIEDFYKAYCQGDTERMYSCLDWSFQNHFSLEVYKTHSSFDVDIGLLIEVQWIEVQKEEARGLAQCLLDIGQKIREMVLVCRLEEGGWKMDGRSLYKRR</sequence>
<protein>
    <recommendedName>
        <fullName evidence="3">DUF4440 domain-containing protein</fullName>
    </recommendedName>
</protein>
<dbReference type="Proteomes" id="UP000466848">
    <property type="component" value="Chromosome"/>
</dbReference>
<name>A0A858C1K1_9FIRM</name>
<evidence type="ECO:0000313" key="1">
    <source>
        <dbReference type="EMBL" id="QIB70426.1"/>
    </source>
</evidence>
<organism evidence="1 2">
    <name type="scientific">Aminipila butyrica</name>
    <dbReference type="NCBI Taxonomy" id="433296"/>
    <lineage>
        <taxon>Bacteria</taxon>
        <taxon>Bacillati</taxon>
        <taxon>Bacillota</taxon>
        <taxon>Clostridia</taxon>
        <taxon>Peptostreptococcales</taxon>
        <taxon>Anaerovoracaceae</taxon>
        <taxon>Aminipila</taxon>
    </lineage>
</organism>
<evidence type="ECO:0000313" key="2">
    <source>
        <dbReference type="Proteomes" id="UP000466848"/>
    </source>
</evidence>
<reference evidence="1 2" key="1">
    <citation type="submission" date="2020-02" db="EMBL/GenBank/DDBJ databases">
        <authorList>
            <person name="Kim Y.B."/>
            <person name="Roh S.W."/>
        </authorList>
    </citation>
    <scope>NUCLEOTIDE SEQUENCE [LARGE SCALE GENOMIC DNA]</scope>
    <source>
        <strain evidence="1 2">DSM 103574</strain>
    </source>
</reference>
<proteinExistence type="predicted"/>